<keyword evidence="4 5" id="KW-0788">Thiol protease</keyword>
<evidence type="ECO:0000256" key="3">
    <source>
        <dbReference type="ARBA" id="ARBA00022801"/>
    </source>
</evidence>
<dbReference type="GO" id="GO:0006508">
    <property type="term" value="P:proteolysis"/>
    <property type="evidence" value="ECO:0007669"/>
    <property type="project" value="UniProtKB-KW"/>
</dbReference>
<dbReference type="RefSeq" id="WP_088259419.1">
    <property type="nucleotide sequence ID" value="NZ_NIDE01000017.1"/>
</dbReference>
<proteinExistence type="inferred from homology"/>
<dbReference type="Pfam" id="PF00648">
    <property type="entry name" value="Peptidase_C2"/>
    <property type="match status" value="1"/>
</dbReference>
<dbReference type="SMART" id="SM00230">
    <property type="entry name" value="CysPc"/>
    <property type="match status" value="1"/>
</dbReference>
<dbReference type="PANTHER" id="PTHR10183">
    <property type="entry name" value="CALPAIN"/>
    <property type="match status" value="1"/>
</dbReference>
<keyword evidence="3 5" id="KW-0378">Hydrolase</keyword>
<comment type="similarity">
    <text evidence="1">Belongs to the peptidase C2 family.</text>
</comment>
<evidence type="ECO:0000313" key="7">
    <source>
        <dbReference type="EMBL" id="OWK36413.1"/>
    </source>
</evidence>
<dbReference type="AlphaFoldDB" id="A0A225D607"/>
<evidence type="ECO:0000259" key="6">
    <source>
        <dbReference type="PROSITE" id="PS50203"/>
    </source>
</evidence>
<dbReference type="Proteomes" id="UP000214646">
    <property type="component" value="Unassembled WGS sequence"/>
</dbReference>
<dbReference type="GO" id="GO:0004198">
    <property type="term" value="F:calcium-dependent cysteine-type endopeptidase activity"/>
    <property type="evidence" value="ECO:0007669"/>
    <property type="project" value="InterPro"/>
</dbReference>
<protein>
    <submittedName>
        <fullName evidence="7">OmpB protein</fullName>
    </submittedName>
</protein>
<comment type="caution">
    <text evidence="7">The sequence shown here is derived from an EMBL/GenBank/DDBJ whole genome shotgun (WGS) entry which is preliminary data.</text>
</comment>
<dbReference type="InterPro" id="IPR001300">
    <property type="entry name" value="Peptidase_C2_calpain_cat"/>
</dbReference>
<dbReference type="InterPro" id="IPR022684">
    <property type="entry name" value="Calpain_cysteine_protease"/>
</dbReference>
<evidence type="ECO:0000256" key="4">
    <source>
        <dbReference type="ARBA" id="ARBA00022807"/>
    </source>
</evidence>
<name>A0A225D607_9BACT</name>
<feature type="active site" evidence="5">
    <location>
        <position position="277"/>
    </location>
</feature>
<keyword evidence="2 5" id="KW-0645">Protease</keyword>
<sequence length="420" mass="44600">MASPSILYALQSGNLYRVAGALAGPGQWTDLNGGIQSFAMASPSTLYALQSGNLYRVDGALAGPGQWTDLNGGVQSLNDVPVANVPYIPANGILFGPDGPSYLDVQQGNENDCWLIASLAEVAARAPLEIEKMFTYIGTEEENGSVVGLYTVRFFNNSGTPEYVTIDTELPAGGSYYDRPTNGVLWVALAEKAYAAANAAGFVTTCYKNVNSYDALGNLNNSGGLSSWALQAITGQTIGSTTNLNNVASDWNAGSLIVLGTSKNKPTDSDKAIEADHAYAVVGYDESSGMFLIMNPWGTDSAGWAPGLDNQVYGLFSTSQEVLLQNFSEEFNGISTASGLAQASLNPIGLTVQWSYTANPPTAGANMQEEPDSVSENRSCLEFNSLQTKGIAEPTEASFSIDNPQSGLLKRWHFEVDYEM</sequence>
<evidence type="ECO:0000313" key="8">
    <source>
        <dbReference type="Proteomes" id="UP000214646"/>
    </source>
</evidence>
<dbReference type="SUPFAM" id="SSF54001">
    <property type="entry name" value="Cysteine proteinases"/>
    <property type="match status" value="1"/>
</dbReference>
<organism evidence="7 8">
    <name type="scientific">Fimbriiglobus ruber</name>
    <dbReference type="NCBI Taxonomy" id="1908690"/>
    <lineage>
        <taxon>Bacteria</taxon>
        <taxon>Pseudomonadati</taxon>
        <taxon>Planctomycetota</taxon>
        <taxon>Planctomycetia</taxon>
        <taxon>Gemmatales</taxon>
        <taxon>Gemmataceae</taxon>
        <taxon>Fimbriiglobus</taxon>
    </lineage>
</organism>
<keyword evidence="8" id="KW-1185">Reference proteome</keyword>
<dbReference type="PANTHER" id="PTHR10183:SF379">
    <property type="entry name" value="CALPAIN-5"/>
    <property type="match status" value="1"/>
</dbReference>
<evidence type="ECO:0000256" key="1">
    <source>
        <dbReference type="ARBA" id="ARBA00007623"/>
    </source>
</evidence>
<evidence type="ECO:0000256" key="5">
    <source>
        <dbReference type="PROSITE-ProRule" id="PRU00239"/>
    </source>
</evidence>
<dbReference type="OrthoDB" id="7325981at2"/>
<feature type="active site" evidence="5">
    <location>
        <position position="295"/>
    </location>
</feature>
<dbReference type="PROSITE" id="PS50203">
    <property type="entry name" value="CALPAIN_CAT"/>
    <property type="match status" value="1"/>
</dbReference>
<accession>A0A225D607</accession>
<feature type="active site" evidence="5">
    <location>
        <position position="113"/>
    </location>
</feature>
<reference evidence="8" key="1">
    <citation type="submission" date="2017-06" db="EMBL/GenBank/DDBJ databases">
        <title>Genome analysis of Fimbriiglobus ruber SP5, the first member of the order Planctomycetales with confirmed chitinolytic capability.</title>
        <authorList>
            <person name="Ravin N.V."/>
            <person name="Rakitin A.L."/>
            <person name="Ivanova A.A."/>
            <person name="Beletsky A.V."/>
            <person name="Kulichevskaya I.S."/>
            <person name="Mardanov A.V."/>
            <person name="Dedysh S.N."/>
        </authorList>
    </citation>
    <scope>NUCLEOTIDE SEQUENCE [LARGE SCALE GENOMIC DNA]</scope>
    <source>
        <strain evidence="8">SP5</strain>
    </source>
</reference>
<dbReference type="EMBL" id="NIDE01000017">
    <property type="protein sequence ID" value="OWK36413.1"/>
    <property type="molecule type" value="Genomic_DNA"/>
</dbReference>
<dbReference type="InterPro" id="IPR038765">
    <property type="entry name" value="Papain-like_cys_pep_sf"/>
</dbReference>
<feature type="domain" description="Calpain catalytic" evidence="6">
    <location>
        <begin position="99"/>
        <end position="304"/>
    </location>
</feature>
<evidence type="ECO:0000256" key="2">
    <source>
        <dbReference type="ARBA" id="ARBA00022670"/>
    </source>
</evidence>
<dbReference type="Gene3D" id="3.90.70.10">
    <property type="entry name" value="Cysteine proteinases"/>
    <property type="match status" value="1"/>
</dbReference>
<gene>
    <name evidence="7" type="ORF">FRUB_08976</name>
</gene>